<sequence length="501" mass="53551">MMINGATATSAVTDSFNFVLDGVTTYCWQVDTSIYSNTVDATSVHIRSAEGANCPLELSIAIPSGDVHIYDSVDISWNATKRVTSSGALKTNAFGVTSLSAGLDRILQEYYEITTSHLQTCPFNTNCNPVTAGSQMSGYTTNTPLNFTGGLAAFESSELRFDSAGTYTVVAHLIMPSNEPLSKRYDFAVFLKVQVLARSTAALADTVATPYSESRGRPDSSGMSTQLMCLLIISGIVVAALAVIGFVTLRSKIDRGPEAGTNKRNLKHGRGMFGFSATGIQSGSGPVGDSDVDAEEFAMLSMHEATVHHNRGSTYLSALGRGRRSSAALEKKCSPIKFAGPVQCLDRKSSLDENASSMDGDVTPQSITIETPGTGRASYTGMDDTPKNAPVRPYTFDQARAPPGQIMFNDIMEDEVISSRSRPSIVVGAVGRPDLNDSNVSDVTDLNLTAVSERIKQHCAIAEQESSNQVKQDVLTADDLRESETKGPMELSDLLASRVKK</sequence>
<name>A0AAV0THZ2_HYABA</name>
<keyword evidence="4" id="KW-1185">Reference proteome</keyword>
<feature type="compositionally biased region" description="Basic and acidic residues" evidence="1">
    <location>
        <begin position="478"/>
        <end position="487"/>
    </location>
</feature>
<evidence type="ECO:0000256" key="2">
    <source>
        <dbReference type="SAM" id="Phobius"/>
    </source>
</evidence>
<feature type="compositionally biased region" description="Polar residues" evidence="1">
    <location>
        <begin position="352"/>
        <end position="371"/>
    </location>
</feature>
<dbReference type="EMBL" id="CANTFL010000332">
    <property type="protein sequence ID" value="CAI5720993.1"/>
    <property type="molecule type" value="Genomic_DNA"/>
</dbReference>
<dbReference type="Proteomes" id="UP001162031">
    <property type="component" value="Unassembled WGS sequence"/>
</dbReference>
<accession>A0AAV0THZ2</accession>
<organism evidence="3 4">
    <name type="scientific">Hyaloperonospora brassicae</name>
    <name type="common">Brassica downy mildew</name>
    <name type="synonym">Peronospora brassicae</name>
    <dbReference type="NCBI Taxonomy" id="162125"/>
    <lineage>
        <taxon>Eukaryota</taxon>
        <taxon>Sar</taxon>
        <taxon>Stramenopiles</taxon>
        <taxon>Oomycota</taxon>
        <taxon>Peronosporomycetes</taxon>
        <taxon>Peronosporales</taxon>
        <taxon>Peronosporaceae</taxon>
        <taxon>Hyaloperonospora</taxon>
    </lineage>
</organism>
<dbReference type="AlphaFoldDB" id="A0AAV0THZ2"/>
<keyword evidence="2" id="KW-0472">Membrane</keyword>
<evidence type="ECO:0000313" key="3">
    <source>
        <dbReference type="EMBL" id="CAI5720993.1"/>
    </source>
</evidence>
<feature type="transmembrane region" description="Helical" evidence="2">
    <location>
        <begin position="227"/>
        <end position="249"/>
    </location>
</feature>
<feature type="region of interest" description="Disordered" evidence="1">
    <location>
        <begin position="352"/>
        <end position="387"/>
    </location>
</feature>
<reference evidence="3" key="1">
    <citation type="submission" date="2022-12" db="EMBL/GenBank/DDBJ databases">
        <authorList>
            <person name="Webb A."/>
        </authorList>
    </citation>
    <scope>NUCLEOTIDE SEQUENCE</scope>
    <source>
        <strain evidence="3">Hp1</strain>
    </source>
</reference>
<gene>
    <name evidence="3" type="ORF">HBR001_LOCUS2517</name>
</gene>
<evidence type="ECO:0000313" key="4">
    <source>
        <dbReference type="Proteomes" id="UP001162031"/>
    </source>
</evidence>
<protein>
    <submittedName>
        <fullName evidence="3">Uncharacterized protein</fullName>
    </submittedName>
</protein>
<keyword evidence="2" id="KW-0812">Transmembrane</keyword>
<keyword evidence="2" id="KW-1133">Transmembrane helix</keyword>
<evidence type="ECO:0000256" key="1">
    <source>
        <dbReference type="SAM" id="MobiDB-lite"/>
    </source>
</evidence>
<proteinExistence type="predicted"/>
<feature type="region of interest" description="Disordered" evidence="1">
    <location>
        <begin position="463"/>
        <end position="501"/>
    </location>
</feature>
<comment type="caution">
    <text evidence="3">The sequence shown here is derived from an EMBL/GenBank/DDBJ whole genome shotgun (WGS) entry which is preliminary data.</text>
</comment>